<dbReference type="EMBL" id="CP002418">
    <property type="protein sequence ID" value="ADU44528.1"/>
    <property type="molecule type" value="Genomic_DNA"/>
</dbReference>
<name>E6VL33_RHOPX</name>
<evidence type="ECO:0000313" key="3">
    <source>
        <dbReference type="Proteomes" id="UP000001402"/>
    </source>
</evidence>
<dbReference type="eggNOG" id="ENOG50317FM">
    <property type="taxonomic scope" value="Bacteria"/>
</dbReference>
<accession>E6VL33</accession>
<protein>
    <submittedName>
        <fullName evidence="2">Uncharacterized protein</fullName>
    </submittedName>
</protein>
<proteinExistence type="predicted"/>
<feature type="compositionally biased region" description="Basic and acidic residues" evidence="1">
    <location>
        <begin position="69"/>
        <end position="78"/>
    </location>
</feature>
<dbReference type="AlphaFoldDB" id="E6VL33"/>
<dbReference type="KEGG" id="rpx:Rpdx1_2947"/>
<dbReference type="Proteomes" id="UP000001402">
    <property type="component" value="Chromosome"/>
</dbReference>
<evidence type="ECO:0000313" key="2">
    <source>
        <dbReference type="EMBL" id="ADU44528.1"/>
    </source>
</evidence>
<sequence length="308" mass="33505">MPTTPAPDDGFMGQIGSFFNKLNYKNPDNGYNVTDAMDGASRAMLALDNPAGANALATSALVSQKSKPKPGDWHHDPKTGTFFRTSPQGSLEFMKNPNQSETAGPKLSASAMKTLTENMDKYGEIANISDEGSRVLQNLNSGLLDLNGFRNWENAGRNLVGMSNEQSRAYADYRQFLQKLANTELLKAKGVQTEGDAYRVMQEITSGNVNYDTKAAREAITKLLLRNKEAVTQRGQAIFDAYKGMYGGDAAFAPLAQQFDRYGSVYKNIDSILEQQKAQEAAQSTPTIPTTAATPASGWKILGVRPPK</sequence>
<dbReference type="HOGENOM" id="CLU_902774_0_0_5"/>
<gene>
    <name evidence="2" type="ordered locus">Rpdx1_2947</name>
</gene>
<dbReference type="STRING" id="652103.Rpdx1_2947"/>
<feature type="region of interest" description="Disordered" evidence="1">
    <location>
        <begin position="64"/>
        <end position="86"/>
    </location>
</feature>
<evidence type="ECO:0000256" key="1">
    <source>
        <dbReference type="SAM" id="MobiDB-lite"/>
    </source>
</evidence>
<organism evidence="2 3">
    <name type="scientific">Rhodopseudomonas palustris (strain DX-1)</name>
    <dbReference type="NCBI Taxonomy" id="652103"/>
    <lineage>
        <taxon>Bacteria</taxon>
        <taxon>Pseudomonadati</taxon>
        <taxon>Pseudomonadota</taxon>
        <taxon>Alphaproteobacteria</taxon>
        <taxon>Hyphomicrobiales</taxon>
        <taxon>Nitrobacteraceae</taxon>
        <taxon>Rhodopseudomonas</taxon>
    </lineage>
</organism>
<reference evidence="2" key="1">
    <citation type="submission" date="2010-12" db="EMBL/GenBank/DDBJ databases">
        <title>Complete sequence of Rhodopseudomonas palustris DX-1.</title>
        <authorList>
            <consortium name="US DOE Joint Genome Institute"/>
            <person name="Lucas S."/>
            <person name="Copeland A."/>
            <person name="Lapidus A."/>
            <person name="Cheng J.-F."/>
            <person name="Goodwin L."/>
            <person name="Pitluck S."/>
            <person name="Misra M."/>
            <person name="Chertkov O."/>
            <person name="Detter J.C."/>
            <person name="Han C."/>
            <person name="Tapia R."/>
            <person name="Land M."/>
            <person name="Hauser L."/>
            <person name="Kyrpides N."/>
            <person name="Ivanova N."/>
            <person name="Ovchinnikova G."/>
            <person name="Logan B."/>
            <person name="Oda Y."/>
            <person name="Harwood C."/>
            <person name="Woyke T."/>
        </authorList>
    </citation>
    <scope>NUCLEOTIDE SEQUENCE [LARGE SCALE GENOMIC DNA]</scope>
    <source>
        <strain evidence="2">DX-1</strain>
    </source>
</reference>